<accession>A0A086TI15</accession>
<dbReference type="EMBL" id="JPKY01000001">
    <property type="protein sequence ID" value="KFH48997.1"/>
    <property type="molecule type" value="Genomic_DNA"/>
</dbReference>
<organism evidence="2 3">
    <name type="scientific">Hapsidospora chrysogenum (strain ATCC 11550 / CBS 779.69 / DSM 880 / IAM 14645 / JCM 23072 / IMI 49137)</name>
    <name type="common">Acremonium chrysogenum</name>
    <dbReference type="NCBI Taxonomy" id="857340"/>
    <lineage>
        <taxon>Eukaryota</taxon>
        <taxon>Fungi</taxon>
        <taxon>Dikarya</taxon>
        <taxon>Ascomycota</taxon>
        <taxon>Pezizomycotina</taxon>
        <taxon>Sordariomycetes</taxon>
        <taxon>Hypocreomycetidae</taxon>
        <taxon>Hypocreales</taxon>
        <taxon>Bionectriaceae</taxon>
        <taxon>Hapsidospora</taxon>
    </lineage>
</organism>
<dbReference type="SUPFAM" id="SSF56112">
    <property type="entry name" value="Protein kinase-like (PK-like)"/>
    <property type="match status" value="1"/>
</dbReference>
<dbReference type="Proteomes" id="UP000029964">
    <property type="component" value="Unassembled WGS sequence"/>
</dbReference>
<protein>
    <recommendedName>
        <fullName evidence="1">Aminoglycoside phosphotransferase domain-containing protein</fullName>
    </recommendedName>
</protein>
<gene>
    <name evidence="2" type="ORF">ACRE_002350</name>
</gene>
<dbReference type="OrthoDB" id="8300194at2759"/>
<dbReference type="Pfam" id="PF01636">
    <property type="entry name" value="APH"/>
    <property type="match status" value="1"/>
</dbReference>
<evidence type="ECO:0000259" key="1">
    <source>
        <dbReference type="Pfam" id="PF01636"/>
    </source>
</evidence>
<reference evidence="3" key="1">
    <citation type="journal article" date="2014" name="Genome Announc.">
        <title>Genome sequence and annotation of Acremonium chrysogenum, producer of the beta-lactam antibiotic cephalosporin C.</title>
        <authorList>
            <person name="Terfehr D."/>
            <person name="Dahlmann T.A."/>
            <person name="Specht T."/>
            <person name="Zadra I."/>
            <person name="Kuernsteiner H."/>
            <person name="Kueck U."/>
        </authorList>
    </citation>
    <scope>NUCLEOTIDE SEQUENCE [LARGE SCALE GENOMIC DNA]</scope>
    <source>
        <strain evidence="3">ATCC 11550 / CBS 779.69 / DSM 880 / IAM 14645 / JCM 23072 / IMI 49137</strain>
    </source>
</reference>
<comment type="caution">
    <text evidence="2">The sequence shown here is derived from an EMBL/GenBank/DDBJ whole genome shotgun (WGS) entry which is preliminary data.</text>
</comment>
<sequence length="266" mass="30896">MGFSIGAILPLPVRLWVGEKLFGWKEAKVTRVSRHRVVKGPCQLPELEAMRYVAEHTSIPLPRIHAIHIHDDLLYIEMEYVEGTDLAVAWMTEGFLSADQKKTIFEDIRRYMGQLRELTPPTQGIVASALRNAAYDCRIGSRFFGPFSHDDFHSLLRGNLRMEHIANVFGDEAAKVHNQSYRTYFTHADLIPRNIIVRDGRVVSIIDWAFSGWYPEYWEFTKAHYDLFPLKDWYAGLYEAIPRYDTELIAERSLWTMYDEPGNPRS</sequence>
<dbReference type="InterPro" id="IPR051678">
    <property type="entry name" value="AGP_Transferase"/>
</dbReference>
<dbReference type="InterPro" id="IPR002575">
    <property type="entry name" value="Aminoglycoside_PTrfase"/>
</dbReference>
<evidence type="ECO:0000313" key="2">
    <source>
        <dbReference type="EMBL" id="KFH48997.1"/>
    </source>
</evidence>
<dbReference type="CDD" id="cd05120">
    <property type="entry name" value="APH_ChoK_like"/>
    <property type="match status" value="1"/>
</dbReference>
<dbReference type="Gene3D" id="3.90.1200.10">
    <property type="match status" value="1"/>
</dbReference>
<name>A0A086TI15_HAPC1</name>
<evidence type="ECO:0000313" key="3">
    <source>
        <dbReference type="Proteomes" id="UP000029964"/>
    </source>
</evidence>
<feature type="domain" description="Aminoglycoside phosphotransferase" evidence="1">
    <location>
        <begin position="45"/>
        <end position="229"/>
    </location>
</feature>
<dbReference type="HOGENOM" id="CLU_021768_3_2_1"/>
<keyword evidence="3" id="KW-1185">Reference proteome</keyword>
<proteinExistence type="predicted"/>
<dbReference type="PANTHER" id="PTHR21310:SF15">
    <property type="entry name" value="AMINOGLYCOSIDE PHOSPHOTRANSFERASE DOMAIN-CONTAINING PROTEIN"/>
    <property type="match status" value="1"/>
</dbReference>
<dbReference type="PANTHER" id="PTHR21310">
    <property type="entry name" value="AMINOGLYCOSIDE PHOSPHOTRANSFERASE-RELATED-RELATED"/>
    <property type="match status" value="1"/>
</dbReference>
<dbReference type="AlphaFoldDB" id="A0A086TI15"/>
<dbReference type="InterPro" id="IPR011009">
    <property type="entry name" value="Kinase-like_dom_sf"/>
</dbReference>
<dbReference type="STRING" id="857340.A0A086TI15"/>